<dbReference type="RefSeq" id="XP_067548770.1">
    <property type="nucleotide sequence ID" value="XM_067690290.1"/>
</dbReference>
<evidence type="ECO:0000256" key="1">
    <source>
        <dbReference type="SAM" id="Coils"/>
    </source>
</evidence>
<dbReference type="EMBL" id="JAEOAQ010000002">
    <property type="protein sequence ID" value="KAG5419654.1"/>
    <property type="molecule type" value="Genomic_DNA"/>
</dbReference>
<dbReference type="AlphaFoldDB" id="A0A8H7ZGF2"/>
<feature type="coiled-coil region" evidence="1">
    <location>
        <begin position="221"/>
        <end position="262"/>
    </location>
</feature>
<name>A0A8H7ZGF2_9ASCO</name>
<reference evidence="2 3" key="1">
    <citation type="submission" date="2020-12" db="EMBL/GenBank/DDBJ databases">
        <title>Effect of drift, selection, and recombination on the evolution of hybrid genomes in Candida yeast pathogens.</title>
        <authorList>
            <person name="Mixao V."/>
            <person name="Ksiezopolska E."/>
            <person name="Saus E."/>
            <person name="Boekhout T."/>
            <person name="Gacser A."/>
            <person name="Gabaldon T."/>
        </authorList>
    </citation>
    <scope>NUCLEOTIDE SEQUENCE [LARGE SCALE GENOMIC DNA]</scope>
    <source>
        <strain evidence="2 3">BP57</strain>
    </source>
</reference>
<accession>A0A8H7ZGF2</accession>
<comment type="caution">
    <text evidence="2">The sequence shown here is derived from an EMBL/GenBank/DDBJ whole genome shotgun (WGS) entry which is preliminary data.</text>
</comment>
<dbReference type="GeneID" id="93650163"/>
<proteinExistence type="predicted"/>
<protein>
    <submittedName>
        <fullName evidence="2">Uncharacterized protein</fullName>
    </submittedName>
</protein>
<keyword evidence="1" id="KW-0175">Coiled coil</keyword>
<gene>
    <name evidence="2" type="ORF">I9W82_001534</name>
</gene>
<evidence type="ECO:0000313" key="2">
    <source>
        <dbReference type="EMBL" id="KAG5419654.1"/>
    </source>
</evidence>
<dbReference type="OrthoDB" id="4082794at2759"/>
<organism evidence="2 3">
    <name type="scientific">Candida metapsilosis</name>
    <dbReference type="NCBI Taxonomy" id="273372"/>
    <lineage>
        <taxon>Eukaryota</taxon>
        <taxon>Fungi</taxon>
        <taxon>Dikarya</taxon>
        <taxon>Ascomycota</taxon>
        <taxon>Saccharomycotina</taxon>
        <taxon>Pichiomycetes</taxon>
        <taxon>Debaryomycetaceae</taxon>
        <taxon>Candida/Lodderomyces clade</taxon>
        <taxon>Candida</taxon>
    </lineage>
</organism>
<dbReference type="Proteomes" id="UP000669133">
    <property type="component" value="Unassembled WGS sequence"/>
</dbReference>
<keyword evidence="3" id="KW-1185">Reference proteome</keyword>
<sequence>MTYTPPHGTANLDKHFELIHESHNELQQQLHRIETSTSQTNVDLEQLYSRSKNNNEHLNKLLKNIVEYSNEVITEGNATKSDMSLIIKELDELKRMNISLGDDDIGRIRDAMRSISEEKEGSNGDLKGELEDLAKSLKDDRLSKQILQEQFDHLSESIKEMDTSIILERIDELIKMNKEWKQDLSRELHPVGKLQEIQSANGQILAKLSAIEQYLHDQRNKDTASQLISSQESRVAELEKKIQALETNYESLVEKYTQKYDQYKLLSQQFKELSEKSQTQYVPDSSRMQNLKRFHKGNLKLIDENSFTQNSKRIVSTPVGFVNNSDED</sequence>
<evidence type="ECO:0000313" key="3">
    <source>
        <dbReference type="Proteomes" id="UP000669133"/>
    </source>
</evidence>